<dbReference type="InterPro" id="IPR023213">
    <property type="entry name" value="CAT-like_dom_sf"/>
</dbReference>
<keyword evidence="2" id="KW-0808">Transferase</keyword>
<dbReference type="EMBL" id="OZ034817">
    <property type="protein sequence ID" value="CAL1383413.1"/>
    <property type="molecule type" value="Genomic_DNA"/>
</dbReference>
<evidence type="ECO:0000256" key="2">
    <source>
        <dbReference type="ARBA" id="ARBA00022679"/>
    </source>
</evidence>
<dbReference type="Pfam" id="PF02458">
    <property type="entry name" value="Transferase"/>
    <property type="match status" value="1"/>
</dbReference>
<name>A0AAV2ECI9_9ROSI</name>
<dbReference type="Gene3D" id="3.30.559.10">
    <property type="entry name" value="Chloramphenicol acetyltransferase-like domain"/>
    <property type="match status" value="1"/>
</dbReference>
<comment type="similarity">
    <text evidence="1">Belongs to the plant acyltransferase family.</text>
</comment>
<accession>A0AAV2ECI9</accession>
<evidence type="ECO:0000256" key="1">
    <source>
        <dbReference type="ARBA" id="ARBA00009861"/>
    </source>
</evidence>
<protein>
    <submittedName>
        <fullName evidence="4">Uncharacterized protein</fullName>
    </submittedName>
</protein>
<organism evidence="4 5">
    <name type="scientific">Linum trigynum</name>
    <dbReference type="NCBI Taxonomy" id="586398"/>
    <lineage>
        <taxon>Eukaryota</taxon>
        <taxon>Viridiplantae</taxon>
        <taxon>Streptophyta</taxon>
        <taxon>Embryophyta</taxon>
        <taxon>Tracheophyta</taxon>
        <taxon>Spermatophyta</taxon>
        <taxon>Magnoliopsida</taxon>
        <taxon>eudicotyledons</taxon>
        <taxon>Gunneridae</taxon>
        <taxon>Pentapetalae</taxon>
        <taxon>rosids</taxon>
        <taxon>fabids</taxon>
        <taxon>Malpighiales</taxon>
        <taxon>Linaceae</taxon>
        <taxon>Linum</taxon>
    </lineage>
</organism>
<keyword evidence="3" id="KW-0012">Acyltransferase</keyword>
<evidence type="ECO:0000313" key="5">
    <source>
        <dbReference type="Proteomes" id="UP001497516"/>
    </source>
</evidence>
<dbReference type="PANTHER" id="PTHR31623:SF110">
    <property type="entry name" value="VINORINE SYNTHASE-LIKE"/>
    <property type="match status" value="1"/>
</dbReference>
<reference evidence="4 5" key="1">
    <citation type="submission" date="2024-04" db="EMBL/GenBank/DDBJ databases">
        <authorList>
            <person name="Fracassetti M."/>
        </authorList>
    </citation>
    <scope>NUCLEOTIDE SEQUENCE [LARGE SCALE GENOMIC DNA]</scope>
</reference>
<proteinExistence type="inferred from homology"/>
<dbReference type="PANTHER" id="PTHR31623">
    <property type="entry name" value="F21J9.9"/>
    <property type="match status" value="1"/>
</dbReference>
<evidence type="ECO:0000256" key="3">
    <source>
        <dbReference type="ARBA" id="ARBA00023315"/>
    </source>
</evidence>
<dbReference type="AlphaFoldDB" id="A0AAV2ECI9"/>
<evidence type="ECO:0000313" key="4">
    <source>
        <dbReference type="EMBL" id="CAL1383413.1"/>
    </source>
</evidence>
<gene>
    <name evidence="4" type="ORF">LTRI10_LOCUS24691</name>
</gene>
<keyword evidence="5" id="KW-1185">Reference proteome</keyword>
<dbReference type="GO" id="GO:0016746">
    <property type="term" value="F:acyltransferase activity"/>
    <property type="evidence" value="ECO:0007669"/>
    <property type="project" value="UniProtKB-KW"/>
</dbReference>
<dbReference type="Proteomes" id="UP001497516">
    <property type="component" value="Chromosome 4"/>
</dbReference>
<sequence>MVTPQGTHPLLPAGRKVVQIYSRPTRFPSCCNDEGVPFSSVEYPSMSITLFLSKQPQLDSLHQFLPFPSFLIRQTSIVKSAPHIAFKATVFLLGGVAIGACLLHKIVDAHTFFDFMKLWAIVDH</sequence>